<accession>A0A2J4XW60</accession>
<keyword evidence="1" id="KW-1133">Transmembrane helix</keyword>
<protein>
    <submittedName>
        <fullName evidence="2">Amino acid ABC transporter permease</fullName>
    </submittedName>
</protein>
<keyword evidence="1" id="KW-0472">Membrane</keyword>
<reference evidence="2 3" key="1">
    <citation type="submission" date="2017-11" db="EMBL/GenBank/DDBJ databases">
        <authorList>
            <person name="Han C.G."/>
        </authorList>
    </citation>
    <scope>NUCLEOTIDE SEQUENCE [LARGE SCALE GENOMIC DNA]</scope>
    <source>
        <strain evidence="2 3">A2</strain>
    </source>
</reference>
<evidence type="ECO:0000256" key="1">
    <source>
        <dbReference type="SAM" id="Phobius"/>
    </source>
</evidence>
<evidence type="ECO:0000313" key="2">
    <source>
        <dbReference type="EMBL" id="PLM42795.1"/>
    </source>
</evidence>
<comment type="caution">
    <text evidence="2">The sequence shown here is derived from an EMBL/GenBank/DDBJ whole genome shotgun (WGS) entry which is preliminary data.</text>
</comment>
<name>A0A2J4XW60_9ENTR</name>
<gene>
    <name evidence="2" type="ORF">CWM85_39885</name>
</gene>
<evidence type="ECO:0000313" key="3">
    <source>
        <dbReference type="Proteomes" id="UP000234661"/>
    </source>
</evidence>
<dbReference type="Proteomes" id="UP000234661">
    <property type="component" value="Unassembled WGS sequence"/>
</dbReference>
<proteinExistence type="predicted"/>
<keyword evidence="1" id="KW-0812">Transmembrane</keyword>
<reference evidence="2 3" key="2">
    <citation type="submission" date="2018-01" db="EMBL/GenBank/DDBJ databases">
        <title>Genomic study of Klebsiella pneumoniae.</title>
        <authorList>
            <person name="Yang Y."/>
            <person name="Bicalho R."/>
        </authorList>
    </citation>
    <scope>NUCLEOTIDE SEQUENCE [LARGE SCALE GENOMIC DNA]</scope>
    <source>
        <strain evidence="2 3">A2</strain>
    </source>
</reference>
<sequence length="45" mass="5034">MTGFRWEIIEEYGPLFMDGALMTIKCTIICVILGTLWGLTLGLGR</sequence>
<feature type="non-terminal residue" evidence="2">
    <location>
        <position position="45"/>
    </location>
</feature>
<dbReference type="AlphaFoldDB" id="A0A2J4XW60"/>
<organism evidence="2 3">
    <name type="scientific">Klebsiella michiganensis</name>
    <dbReference type="NCBI Taxonomy" id="1134687"/>
    <lineage>
        <taxon>Bacteria</taxon>
        <taxon>Pseudomonadati</taxon>
        <taxon>Pseudomonadota</taxon>
        <taxon>Gammaproteobacteria</taxon>
        <taxon>Enterobacterales</taxon>
        <taxon>Enterobacteriaceae</taxon>
        <taxon>Klebsiella/Raoultella group</taxon>
        <taxon>Klebsiella</taxon>
    </lineage>
</organism>
<feature type="transmembrane region" description="Helical" evidence="1">
    <location>
        <begin position="20"/>
        <end position="43"/>
    </location>
</feature>
<dbReference type="EMBL" id="PIET01002490">
    <property type="protein sequence ID" value="PLM42795.1"/>
    <property type="molecule type" value="Genomic_DNA"/>
</dbReference>